<evidence type="ECO:0000256" key="1">
    <source>
        <dbReference type="ARBA" id="ARBA00004271"/>
    </source>
</evidence>
<evidence type="ECO:0000256" key="7">
    <source>
        <dbReference type="PIRSR" id="PIRSR601929-1"/>
    </source>
</evidence>
<dbReference type="PRINTS" id="PR00325">
    <property type="entry name" value="GERMIN"/>
</dbReference>
<dbReference type="Gene3D" id="2.60.120.10">
    <property type="entry name" value="Jelly Rolls"/>
    <property type="match status" value="1"/>
</dbReference>
<dbReference type="GO" id="GO:0030145">
    <property type="term" value="F:manganese ion binding"/>
    <property type="evidence" value="ECO:0007669"/>
    <property type="project" value="UniProtKB-UniRule"/>
</dbReference>
<dbReference type="InterPro" id="IPR011051">
    <property type="entry name" value="RmlC_Cupin_sf"/>
</dbReference>
<gene>
    <name evidence="12" type="ORF">Sradi_2894800</name>
</gene>
<feature type="binding site" evidence="8">
    <location>
        <position position="61"/>
    </location>
    <ligand>
        <name>Mn(2+)</name>
        <dbReference type="ChEBI" id="CHEBI:29035"/>
    </ligand>
</feature>
<feature type="binding site" evidence="8">
    <location>
        <position position="17"/>
    </location>
    <ligand>
        <name>Mn(2+)</name>
        <dbReference type="ChEBI" id="CHEBI:29035"/>
    </ligand>
</feature>
<evidence type="ECO:0000256" key="6">
    <source>
        <dbReference type="ARBA" id="ARBA00023211"/>
    </source>
</evidence>
<sequence>MNRVDIAPGGLNPPHSHPRATESGIVVQGTLLVGLITTGNVFYSKNLTAGQMFVIPRGLVHFQLNVGQEKALIFTAFNSHLPGAVVLPLNLFASMPSVPDNVLTKAFQVEQTVIDEIKSKFGG</sequence>
<evidence type="ECO:0000256" key="9">
    <source>
        <dbReference type="RuleBase" id="RU366015"/>
    </source>
</evidence>
<name>A0AAW2RYU7_SESRA</name>
<dbReference type="AlphaFoldDB" id="A0AAW2RYU7"/>
<feature type="binding site" evidence="8">
    <location>
        <position position="22"/>
    </location>
    <ligand>
        <name>Mn(2+)</name>
        <dbReference type="ChEBI" id="CHEBI:29035"/>
    </ligand>
</feature>
<dbReference type="SMART" id="SM00835">
    <property type="entry name" value="Cupin_1"/>
    <property type="match status" value="1"/>
</dbReference>
<dbReference type="SUPFAM" id="SSF51182">
    <property type="entry name" value="RmlC-like cupins"/>
    <property type="match status" value="1"/>
</dbReference>
<feature type="region of interest" description="Disordered" evidence="10">
    <location>
        <begin position="1"/>
        <end position="21"/>
    </location>
</feature>
<feature type="binding site" evidence="7">
    <location>
        <position position="12"/>
    </location>
    <ligand>
        <name>oxalate</name>
        <dbReference type="ChEBI" id="CHEBI:30623"/>
    </ligand>
</feature>
<dbReference type="InterPro" id="IPR014710">
    <property type="entry name" value="RmlC-like_jellyroll"/>
</dbReference>
<reference evidence="12" key="1">
    <citation type="submission" date="2020-06" db="EMBL/GenBank/DDBJ databases">
        <authorList>
            <person name="Li T."/>
            <person name="Hu X."/>
            <person name="Zhang T."/>
            <person name="Song X."/>
            <person name="Zhang H."/>
            <person name="Dai N."/>
            <person name="Sheng W."/>
            <person name="Hou X."/>
            <person name="Wei L."/>
        </authorList>
    </citation>
    <scope>NUCLEOTIDE SEQUENCE</scope>
    <source>
        <strain evidence="12">G02</strain>
        <tissue evidence="12">Leaf</tissue>
    </source>
</reference>
<feature type="binding site" evidence="7">
    <location>
        <position position="2"/>
    </location>
    <ligand>
        <name>oxalate</name>
        <dbReference type="ChEBI" id="CHEBI:30623"/>
    </ligand>
</feature>
<dbReference type="EMBL" id="JACGWJ010000012">
    <property type="protein sequence ID" value="KAL0385005.1"/>
    <property type="molecule type" value="Genomic_DNA"/>
</dbReference>
<keyword evidence="4 9" id="KW-0964">Secreted</keyword>
<dbReference type="GO" id="GO:0048046">
    <property type="term" value="C:apoplast"/>
    <property type="evidence" value="ECO:0007669"/>
    <property type="project" value="UniProtKB-SubCell"/>
</dbReference>
<feature type="binding site" evidence="8">
    <location>
        <position position="15"/>
    </location>
    <ligand>
        <name>Mn(2+)</name>
        <dbReference type="ChEBI" id="CHEBI:29035"/>
    </ligand>
</feature>
<dbReference type="InterPro" id="IPR006045">
    <property type="entry name" value="Cupin_1"/>
</dbReference>
<accession>A0AAW2RYU7</accession>
<comment type="caution">
    <text evidence="12">The sequence shown here is derived from an EMBL/GenBank/DDBJ whole genome shotgun (WGS) entry which is preliminary data.</text>
</comment>
<evidence type="ECO:0000259" key="11">
    <source>
        <dbReference type="SMART" id="SM00835"/>
    </source>
</evidence>
<evidence type="ECO:0000256" key="2">
    <source>
        <dbReference type="ARBA" id="ARBA00007456"/>
    </source>
</evidence>
<feature type="binding site" evidence="7">
    <location>
        <position position="22"/>
    </location>
    <ligand>
        <name>oxalate</name>
        <dbReference type="ChEBI" id="CHEBI:30623"/>
    </ligand>
</feature>
<evidence type="ECO:0000256" key="8">
    <source>
        <dbReference type="PIRSR" id="PIRSR601929-2"/>
    </source>
</evidence>
<keyword evidence="5 7" id="KW-0479">Metal-binding</keyword>
<keyword evidence="6 7" id="KW-0464">Manganese</keyword>
<keyword evidence="3 9" id="KW-0052">Apoplast</keyword>
<dbReference type="PANTHER" id="PTHR31238">
    <property type="entry name" value="GERMIN-LIKE PROTEIN SUBFAMILY 3 MEMBER 3"/>
    <property type="match status" value="1"/>
</dbReference>
<dbReference type="InterPro" id="IPR001929">
    <property type="entry name" value="Germin"/>
</dbReference>
<feature type="binding site" evidence="7">
    <location>
        <position position="17"/>
    </location>
    <ligand>
        <name>oxalate</name>
        <dbReference type="ChEBI" id="CHEBI:30623"/>
    </ligand>
</feature>
<protein>
    <recommendedName>
        <fullName evidence="9">Germin-like protein</fullName>
    </recommendedName>
</protein>
<dbReference type="Pfam" id="PF00190">
    <property type="entry name" value="Cupin_1"/>
    <property type="match status" value="1"/>
</dbReference>
<evidence type="ECO:0000313" key="12">
    <source>
        <dbReference type="EMBL" id="KAL0385005.1"/>
    </source>
</evidence>
<evidence type="ECO:0000256" key="10">
    <source>
        <dbReference type="SAM" id="MobiDB-lite"/>
    </source>
</evidence>
<comment type="similarity">
    <text evidence="2 9">Belongs to the germin family.</text>
</comment>
<organism evidence="12">
    <name type="scientific">Sesamum radiatum</name>
    <name type="common">Black benniseed</name>
    <dbReference type="NCBI Taxonomy" id="300843"/>
    <lineage>
        <taxon>Eukaryota</taxon>
        <taxon>Viridiplantae</taxon>
        <taxon>Streptophyta</taxon>
        <taxon>Embryophyta</taxon>
        <taxon>Tracheophyta</taxon>
        <taxon>Spermatophyta</taxon>
        <taxon>Magnoliopsida</taxon>
        <taxon>eudicotyledons</taxon>
        <taxon>Gunneridae</taxon>
        <taxon>Pentapetalae</taxon>
        <taxon>asterids</taxon>
        <taxon>lamiids</taxon>
        <taxon>Lamiales</taxon>
        <taxon>Pedaliaceae</taxon>
        <taxon>Sesamum</taxon>
    </lineage>
</organism>
<evidence type="ECO:0000256" key="4">
    <source>
        <dbReference type="ARBA" id="ARBA00022525"/>
    </source>
</evidence>
<proteinExistence type="inferred from homology"/>
<comment type="subcellular location">
    <subcellularLocation>
        <location evidence="1 9">Secreted</location>
        <location evidence="1 9">Extracellular space</location>
        <location evidence="1 9">Apoplast</location>
    </subcellularLocation>
</comment>
<reference evidence="12" key="2">
    <citation type="journal article" date="2024" name="Plant">
        <title>Genomic evolution and insights into agronomic trait innovations of Sesamum species.</title>
        <authorList>
            <person name="Miao H."/>
            <person name="Wang L."/>
            <person name="Qu L."/>
            <person name="Liu H."/>
            <person name="Sun Y."/>
            <person name="Le M."/>
            <person name="Wang Q."/>
            <person name="Wei S."/>
            <person name="Zheng Y."/>
            <person name="Lin W."/>
            <person name="Duan Y."/>
            <person name="Cao H."/>
            <person name="Xiong S."/>
            <person name="Wang X."/>
            <person name="Wei L."/>
            <person name="Li C."/>
            <person name="Ma Q."/>
            <person name="Ju M."/>
            <person name="Zhao R."/>
            <person name="Li G."/>
            <person name="Mu C."/>
            <person name="Tian Q."/>
            <person name="Mei H."/>
            <person name="Zhang T."/>
            <person name="Gao T."/>
            <person name="Zhang H."/>
        </authorList>
    </citation>
    <scope>NUCLEOTIDE SEQUENCE</scope>
    <source>
        <strain evidence="12">G02</strain>
    </source>
</reference>
<evidence type="ECO:0000256" key="5">
    <source>
        <dbReference type="ARBA" id="ARBA00022723"/>
    </source>
</evidence>
<dbReference type="CDD" id="cd02241">
    <property type="entry name" value="cupin_OxOx"/>
    <property type="match status" value="1"/>
</dbReference>
<feature type="domain" description="Cupin type-1" evidence="11">
    <location>
        <begin position="1"/>
        <end position="115"/>
    </location>
</feature>
<evidence type="ECO:0000256" key="3">
    <source>
        <dbReference type="ARBA" id="ARBA00022523"/>
    </source>
</evidence>